<dbReference type="Pfam" id="PF00590">
    <property type="entry name" value="TP_methylase"/>
    <property type="match status" value="1"/>
</dbReference>
<name>L8HAX0_ACACF</name>
<dbReference type="InterPro" id="IPR035996">
    <property type="entry name" value="4pyrrol_Methylase_sf"/>
</dbReference>
<evidence type="ECO:0000259" key="7">
    <source>
        <dbReference type="Pfam" id="PF00590"/>
    </source>
</evidence>
<keyword evidence="9" id="KW-1185">Reference proteome</keyword>
<dbReference type="RefSeq" id="XP_004367606.1">
    <property type="nucleotide sequence ID" value="XM_004367549.1"/>
</dbReference>
<dbReference type="AlphaFoldDB" id="L8HAX0"/>
<dbReference type="InterPro" id="IPR014777">
    <property type="entry name" value="4pyrrole_Mease_sub1"/>
</dbReference>
<dbReference type="SUPFAM" id="SSF53790">
    <property type="entry name" value="Tetrapyrrole methylase"/>
    <property type="match status" value="1"/>
</dbReference>
<keyword evidence="4" id="KW-0808">Transferase</keyword>
<dbReference type="FunFam" id="3.30.950.10:FF:000002">
    <property type="entry name" value="Ribosomal RNA small subunit methyltransferase I"/>
    <property type="match status" value="1"/>
</dbReference>
<dbReference type="GeneID" id="14923283"/>
<dbReference type="PROSITE" id="PS01296">
    <property type="entry name" value="RSMI"/>
    <property type="match status" value="1"/>
</dbReference>
<dbReference type="STRING" id="1257118.L8HAX0"/>
<dbReference type="GO" id="GO:0032259">
    <property type="term" value="P:methylation"/>
    <property type="evidence" value="ECO:0007669"/>
    <property type="project" value="UniProtKB-KW"/>
</dbReference>
<dbReference type="VEuPathDB" id="AmoebaDB:ACA1_253360"/>
<keyword evidence="3 8" id="KW-0489">Methyltransferase</keyword>
<evidence type="ECO:0000256" key="2">
    <source>
        <dbReference type="ARBA" id="ARBA00022552"/>
    </source>
</evidence>
<dbReference type="InterPro" id="IPR014776">
    <property type="entry name" value="4pyrrole_Mease_sub2"/>
</dbReference>
<protein>
    <submittedName>
        <fullName evidence="8">Tetrapyrrole methylase domain containing protein</fullName>
    </submittedName>
</protein>
<keyword evidence="2" id="KW-0698">rRNA processing</keyword>
<dbReference type="KEGG" id="acan:ACA1_253360"/>
<dbReference type="GO" id="GO:0006364">
    <property type="term" value="P:rRNA processing"/>
    <property type="evidence" value="ECO:0007669"/>
    <property type="project" value="UniProtKB-KW"/>
</dbReference>
<reference evidence="8 9" key="1">
    <citation type="journal article" date="2013" name="Genome Biol.">
        <title>Genome of Acanthamoeba castellanii highlights extensive lateral gene transfer and early evolution of tyrosine kinase signaling.</title>
        <authorList>
            <person name="Clarke M."/>
            <person name="Lohan A.J."/>
            <person name="Liu B."/>
            <person name="Lagkouvardos I."/>
            <person name="Roy S."/>
            <person name="Zafar N."/>
            <person name="Bertelli C."/>
            <person name="Schilde C."/>
            <person name="Kianianmomeni A."/>
            <person name="Burglin T.R."/>
            <person name="Frech C."/>
            <person name="Turcotte B."/>
            <person name="Kopec K.O."/>
            <person name="Synnott J.M."/>
            <person name="Choo C."/>
            <person name="Paponov I."/>
            <person name="Finkler A."/>
            <person name="Soon Heng Tan C."/>
            <person name="Hutchins A.P."/>
            <person name="Weinmeier T."/>
            <person name="Rattei T."/>
            <person name="Chu J.S."/>
            <person name="Gimenez G."/>
            <person name="Irimia M."/>
            <person name="Rigden D.J."/>
            <person name="Fitzpatrick D.A."/>
            <person name="Lorenzo-Morales J."/>
            <person name="Bateman A."/>
            <person name="Chiu C.H."/>
            <person name="Tang P."/>
            <person name="Hegemann P."/>
            <person name="Fromm H."/>
            <person name="Raoult D."/>
            <person name="Greub G."/>
            <person name="Miranda-Saavedra D."/>
            <person name="Chen N."/>
            <person name="Nash P."/>
            <person name="Ginger M.L."/>
            <person name="Horn M."/>
            <person name="Schaap P."/>
            <person name="Caler L."/>
            <person name="Loftus B."/>
        </authorList>
    </citation>
    <scope>NUCLEOTIDE SEQUENCE [LARGE SCALE GENOMIC DNA]</scope>
    <source>
        <strain evidence="8 9">Neff</strain>
    </source>
</reference>
<dbReference type="Gene3D" id="3.30.950.10">
    <property type="entry name" value="Methyltransferase, Cobalt-precorrin-4 Transmethylase, Domain 2"/>
    <property type="match status" value="1"/>
</dbReference>
<keyword evidence="5" id="KW-0949">S-adenosyl-L-methionine</keyword>
<dbReference type="InterPro" id="IPR000878">
    <property type="entry name" value="4pyrrol_Mease"/>
</dbReference>
<gene>
    <name evidence="8" type="ORF">ACA1_253360</name>
</gene>
<accession>L8HAX0</accession>
<dbReference type="PIRSF" id="PIRSF005917">
    <property type="entry name" value="MTase_YraL"/>
    <property type="match status" value="1"/>
</dbReference>
<feature type="domain" description="Tetrapyrrole methylase" evidence="7">
    <location>
        <begin position="37"/>
        <end position="174"/>
    </location>
</feature>
<keyword evidence="1" id="KW-0963">Cytoplasm</keyword>
<evidence type="ECO:0000313" key="9">
    <source>
        <dbReference type="Proteomes" id="UP000011083"/>
    </source>
</evidence>
<proteinExistence type="predicted"/>
<feature type="region of interest" description="Disordered" evidence="6">
    <location>
        <begin position="191"/>
        <end position="225"/>
    </location>
</feature>
<evidence type="ECO:0000256" key="3">
    <source>
        <dbReference type="ARBA" id="ARBA00022603"/>
    </source>
</evidence>
<evidence type="ECO:0000256" key="5">
    <source>
        <dbReference type="ARBA" id="ARBA00022691"/>
    </source>
</evidence>
<dbReference type="PANTHER" id="PTHR46111">
    <property type="entry name" value="RIBOSOMAL RNA SMALL SUBUNIT METHYLTRANSFERASE I"/>
    <property type="match status" value="1"/>
</dbReference>
<evidence type="ECO:0000256" key="4">
    <source>
        <dbReference type="ARBA" id="ARBA00022679"/>
    </source>
</evidence>
<dbReference type="OrthoDB" id="289942at2759"/>
<evidence type="ECO:0000256" key="1">
    <source>
        <dbReference type="ARBA" id="ARBA00022490"/>
    </source>
</evidence>
<sequence>MMLKRYKIVGEERDRREGRVELMSYHQHSSPSKVNTIIQILKTGAHIVSLVSDAGTPSISDPGVPLITEAHRQNVPVIPVPGACAVVAALSGSGFPSERFIFEGFLPHERSKRKKLLALLAKQERTVAFYESPHRIVHTLADCVEVWGPEQEAYLARELTKLHEQTMRGSLSKLLETITQQGGRGEFTVLIGPRPTTAGDKRRGSRARRPQDFSDMALDDDDEDD</sequence>
<dbReference type="InterPro" id="IPR008189">
    <property type="entry name" value="rRNA_ssu_MeTfrase_I"/>
</dbReference>
<dbReference type="Proteomes" id="UP000011083">
    <property type="component" value="Unassembled WGS sequence"/>
</dbReference>
<dbReference type="PANTHER" id="PTHR46111:SF1">
    <property type="entry name" value="RIBOSOMAL RNA SMALL SUBUNIT METHYLTRANSFERASE I"/>
    <property type="match status" value="1"/>
</dbReference>
<dbReference type="Gene3D" id="3.40.1010.10">
    <property type="entry name" value="Cobalt-precorrin-4 Transmethylase, Domain 1"/>
    <property type="match status" value="1"/>
</dbReference>
<dbReference type="CDD" id="cd11648">
    <property type="entry name" value="RsmI"/>
    <property type="match status" value="1"/>
</dbReference>
<dbReference type="EMBL" id="KB007885">
    <property type="protein sequence ID" value="ELR22350.1"/>
    <property type="molecule type" value="Genomic_DNA"/>
</dbReference>
<organism evidence="8 9">
    <name type="scientific">Acanthamoeba castellanii (strain ATCC 30010 / Neff)</name>
    <dbReference type="NCBI Taxonomy" id="1257118"/>
    <lineage>
        <taxon>Eukaryota</taxon>
        <taxon>Amoebozoa</taxon>
        <taxon>Discosea</taxon>
        <taxon>Longamoebia</taxon>
        <taxon>Centramoebida</taxon>
        <taxon>Acanthamoebidae</taxon>
        <taxon>Acanthamoeba</taxon>
    </lineage>
</organism>
<dbReference type="GO" id="GO:0008168">
    <property type="term" value="F:methyltransferase activity"/>
    <property type="evidence" value="ECO:0007669"/>
    <property type="project" value="UniProtKB-KW"/>
</dbReference>
<evidence type="ECO:0000313" key="8">
    <source>
        <dbReference type="EMBL" id="ELR22350.1"/>
    </source>
</evidence>
<dbReference type="InterPro" id="IPR018063">
    <property type="entry name" value="SAM_MeTrfase_RsmI_CS"/>
</dbReference>
<evidence type="ECO:0000256" key="6">
    <source>
        <dbReference type="SAM" id="MobiDB-lite"/>
    </source>
</evidence>